<evidence type="ECO:0000256" key="1">
    <source>
        <dbReference type="SAM" id="MobiDB-lite"/>
    </source>
</evidence>
<sequence>MPSILGLLPELATTMRGTQPWVFATLAASQYDYAPRTKLTKSVTSPSKPVLHALALDFTPSSWSSPASSYATPMTSAPSSTPSRVQMPLELILAIIEIAAESDPIASTHLLKTCTLGQYTSFVRSVSKGTPKARVLKEAVRSLKVTIDYAHPSPISQRAFAHAVSVCTNLRDLDVSVYGSSMGGAGQVVGEVDEARLRRHAPSFSEDTLNALRTGPKIESLALRNWTENHSILHQLLSVYTSISSLSLSGSTPSAPPTSASWSGVLASLHLNVQTAPTPEFLSWLLSGTSTASSLRHLAFEREPCAEFFEWVMHACGRDLRSLSVPSLPAPSIPALPHSNSHSTAPSTSISPSPASTSPPGSTSAGSSSPLGEIAEGGPCGIEICERLEVLCMDRPHLNANALKSVPHTVRHVVLGLDKDTSIPPVVELVKTRRGLGRVTMRMWSGGEGHRVLPILRIACATRGVELECV</sequence>
<dbReference type="Proteomes" id="UP000298030">
    <property type="component" value="Unassembled WGS sequence"/>
</dbReference>
<dbReference type="OrthoDB" id="2522283at2759"/>
<dbReference type="AlphaFoldDB" id="A0A4Y7TYF7"/>
<feature type="region of interest" description="Disordered" evidence="1">
    <location>
        <begin position="334"/>
        <end position="374"/>
    </location>
</feature>
<dbReference type="STRING" id="71717.A0A4Y7TYF7"/>
<evidence type="ECO:0000313" key="2">
    <source>
        <dbReference type="EMBL" id="TEB38609.1"/>
    </source>
</evidence>
<dbReference type="InterPro" id="IPR032675">
    <property type="entry name" value="LRR_dom_sf"/>
</dbReference>
<evidence type="ECO:0008006" key="4">
    <source>
        <dbReference type="Google" id="ProtNLM"/>
    </source>
</evidence>
<dbReference type="EMBL" id="QPFP01000002">
    <property type="protein sequence ID" value="TEB38609.1"/>
    <property type="molecule type" value="Genomic_DNA"/>
</dbReference>
<evidence type="ECO:0000313" key="3">
    <source>
        <dbReference type="Proteomes" id="UP000298030"/>
    </source>
</evidence>
<organism evidence="2 3">
    <name type="scientific">Coprinellus micaceus</name>
    <name type="common">Glistening ink-cap mushroom</name>
    <name type="synonym">Coprinus micaceus</name>
    <dbReference type="NCBI Taxonomy" id="71717"/>
    <lineage>
        <taxon>Eukaryota</taxon>
        <taxon>Fungi</taxon>
        <taxon>Dikarya</taxon>
        <taxon>Basidiomycota</taxon>
        <taxon>Agaricomycotina</taxon>
        <taxon>Agaricomycetes</taxon>
        <taxon>Agaricomycetidae</taxon>
        <taxon>Agaricales</taxon>
        <taxon>Agaricineae</taxon>
        <taxon>Psathyrellaceae</taxon>
        <taxon>Coprinellus</taxon>
    </lineage>
</organism>
<protein>
    <recommendedName>
        <fullName evidence="4">F-box domain-containing protein</fullName>
    </recommendedName>
</protein>
<reference evidence="2 3" key="1">
    <citation type="journal article" date="2019" name="Nat. Ecol. Evol.">
        <title>Megaphylogeny resolves global patterns of mushroom evolution.</title>
        <authorList>
            <person name="Varga T."/>
            <person name="Krizsan K."/>
            <person name="Foldi C."/>
            <person name="Dima B."/>
            <person name="Sanchez-Garcia M."/>
            <person name="Sanchez-Ramirez S."/>
            <person name="Szollosi G.J."/>
            <person name="Szarkandi J.G."/>
            <person name="Papp V."/>
            <person name="Albert L."/>
            <person name="Andreopoulos W."/>
            <person name="Angelini C."/>
            <person name="Antonin V."/>
            <person name="Barry K.W."/>
            <person name="Bougher N.L."/>
            <person name="Buchanan P."/>
            <person name="Buyck B."/>
            <person name="Bense V."/>
            <person name="Catcheside P."/>
            <person name="Chovatia M."/>
            <person name="Cooper J."/>
            <person name="Damon W."/>
            <person name="Desjardin D."/>
            <person name="Finy P."/>
            <person name="Geml J."/>
            <person name="Haridas S."/>
            <person name="Hughes K."/>
            <person name="Justo A."/>
            <person name="Karasinski D."/>
            <person name="Kautmanova I."/>
            <person name="Kiss B."/>
            <person name="Kocsube S."/>
            <person name="Kotiranta H."/>
            <person name="LaButti K.M."/>
            <person name="Lechner B.E."/>
            <person name="Liimatainen K."/>
            <person name="Lipzen A."/>
            <person name="Lukacs Z."/>
            <person name="Mihaltcheva S."/>
            <person name="Morgado L.N."/>
            <person name="Niskanen T."/>
            <person name="Noordeloos M.E."/>
            <person name="Ohm R.A."/>
            <person name="Ortiz-Santana B."/>
            <person name="Ovrebo C."/>
            <person name="Racz N."/>
            <person name="Riley R."/>
            <person name="Savchenko A."/>
            <person name="Shiryaev A."/>
            <person name="Soop K."/>
            <person name="Spirin V."/>
            <person name="Szebenyi C."/>
            <person name="Tomsovsky M."/>
            <person name="Tulloss R.E."/>
            <person name="Uehling J."/>
            <person name="Grigoriev I.V."/>
            <person name="Vagvolgyi C."/>
            <person name="Papp T."/>
            <person name="Martin F.M."/>
            <person name="Miettinen O."/>
            <person name="Hibbett D.S."/>
            <person name="Nagy L.G."/>
        </authorList>
    </citation>
    <scope>NUCLEOTIDE SEQUENCE [LARGE SCALE GENOMIC DNA]</scope>
    <source>
        <strain evidence="2 3">FP101781</strain>
    </source>
</reference>
<dbReference type="Gene3D" id="3.80.10.10">
    <property type="entry name" value="Ribonuclease Inhibitor"/>
    <property type="match status" value="1"/>
</dbReference>
<keyword evidence="3" id="KW-1185">Reference proteome</keyword>
<comment type="caution">
    <text evidence="2">The sequence shown here is derived from an EMBL/GenBank/DDBJ whole genome shotgun (WGS) entry which is preliminary data.</text>
</comment>
<feature type="compositionally biased region" description="Low complexity" evidence="1">
    <location>
        <begin position="335"/>
        <end position="370"/>
    </location>
</feature>
<gene>
    <name evidence="2" type="ORF">FA13DRAFT_1724530</name>
</gene>
<name>A0A4Y7TYF7_COPMI</name>
<proteinExistence type="predicted"/>
<accession>A0A4Y7TYF7</accession>